<keyword evidence="3 10" id="KW-0028">Amino-acid biosynthesis</keyword>
<dbReference type="PANTHER" id="PTHR42701:SF1">
    <property type="entry name" value="IMIDAZOLE GLYCEROL PHOSPHATE SYNTHASE SUBUNIT HISH"/>
    <property type="match status" value="1"/>
</dbReference>
<evidence type="ECO:0000313" key="13">
    <source>
        <dbReference type="Proteomes" id="UP001375743"/>
    </source>
</evidence>
<dbReference type="InterPro" id="IPR029062">
    <property type="entry name" value="Class_I_gatase-like"/>
</dbReference>
<proteinExistence type="inferred from homology"/>
<dbReference type="EMBL" id="JBBLZC010000003">
    <property type="protein sequence ID" value="MEK0082494.1"/>
    <property type="molecule type" value="Genomic_DNA"/>
</dbReference>
<dbReference type="Gene3D" id="3.40.50.880">
    <property type="match status" value="1"/>
</dbReference>
<dbReference type="PIRSF" id="PIRSF000495">
    <property type="entry name" value="Amidotransf_hisH"/>
    <property type="match status" value="1"/>
</dbReference>
<comment type="pathway">
    <text evidence="1 10">Amino-acid biosynthesis; L-histidine biosynthesis; L-histidine from 5-phospho-alpha-D-ribose 1-diphosphate: step 5/9.</text>
</comment>
<evidence type="ECO:0000256" key="8">
    <source>
        <dbReference type="ARBA" id="ARBA00047838"/>
    </source>
</evidence>
<evidence type="ECO:0000256" key="5">
    <source>
        <dbReference type="ARBA" id="ARBA00022962"/>
    </source>
</evidence>
<evidence type="ECO:0000256" key="4">
    <source>
        <dbReference type="ARBA" id="ARBA00022801"/>
    </source>
</evidence>
<dbReference type="Proteomes" id="UP001375743">
    <property type="component" value="Unassembled WGS sequence"/>
</dbReference>
<dbReference type="PROSITE" id="PS51273">
    <property type="entry name" value="GATASE_TYPE_1"/>
    <property type="match status" value="1"/>
</dbReference>
<organism evidence="12 13">
    <name type="scientific">Benzoatithermus flavus</name>
    <dbReference type="NCBI Taxonomy" id="3108223"/>
    <lineage>
        <taxon>Bacteria</taxon>
        <taxon>Pseudomonadati</taxon>
        <taxon>Pseudomonadota</taxon>
        <taxon>Alphaproteobacteria</taxon>
        <taxon>Geminicoccales</taxon>
        <taxon>Geminicoccaceae</taxon>
        <taxon>Benzoatithermus</taxon>
    </lineage>
</organism>
<gene>
    <name evidence="10 12" type="primary">hisH</name>
    <name evidence="12" type="ORF">U1T56_04985</name>
</gene>
<evidence type="ECO:0000256" key="9">
    <source>
        <dbReference type="ARBA" id="ARBA00049534"/>
    </source>
</evidence>
<reference evidence="12 13" key="1">
    <citation type="submission" date="2024-01" db="EMBL/GenBank/DDBJ databases">
        <title>Multi-omics insights into the function and evolution of sodium benzoate biodegradation pathways in Benzoatithermus flavus gen. nov., sp. nov. from hot spring.</title>
        <authorList>
            <person name="Hu C.-J."/>
            <person name="Li W.-J."/>
        </authorList>
    </citation>
    <scope>NUCLEOTIDE SEQUENCE [LARGE SCALE GENOMIC DNA]</scope>
    <source>
        <strain evidence="12 13">SYSU G07066</strain>
    </source>
</reference>
<accession>A0ABU8XN37</accession>
<dbReference type="SUPFAM" id="SSF52317">
    <property type="entry name" value="Class I glutamine amidotransferase-like"/>
    <property type="match status" value="1"/>
</dbReference>
<comment type="catalytic activity">
    <reaction evidence="9 10">
        <text>L-glutamine + H2O = L-glutamate + NH4(+)</text>
        <dbReference type="Rhea" id="RHEA:15889"/>
        <dbReference type="ChEBI" id="CHEBI:15377"/>
        <dbReference type="ChEBI" id="CHEBI:28938"/>
        <dbReference type="ChEBI" id="CHEBI:29985"/>
        <dbReference type="ChEBI" id="CHEBI:58359"/>
        <dbReference type="EC" id="3.5.1.2"/>
    </reaction>
</comment>
<dbReference type="HAMAP" id="MF_00278">
    <property type="entry name" value="HisH"/>
    <property type="match status" value="1"/>
</dbReference>
<evidence type="ECO:0000256" key="1">
    <source>
        <dbReference type="ARBA" id="ARBA00005091"/>
    </source>
</evidence>
<evidence type="ECO:0000313" key="12">
    <source>
        <dbReference type="EMBL" id="MEK0082494.1"/>
    </source>
</evidence>
<name>A0ABU8XN37_9PROT</name>
<feature type="active site" evidence="10">
    <location>
        <position position="180"/>
    </location>
</feature>
<dbReference type="RefSeq" id="WP_418158340.1">
    <property type="nucleotide sequence ID" value="NZ_JBBLZC010000003.1"/>
</dbReference>
<keyword evidence="4 10" id="KW-0378">Hydrolase</keyword>
<sequence length="197" mass="20753">MTEVVIVPTGTANIASVMAAFRRLGASPRVSEAAGDVLAASHVMLPGVGAFGASMARLVQHGLDRVLKERIAADRPTIAICVGHQLLFERSEESPGVPGLGVVPGEVGRFPADVRVPQFGWNHVRAGEDSRLLEDGYAYFANSYRATEAPGWTIATATHGGPFVAAMERGNVIGCQFHPELSGAYGAALLSRFLELA</sequence>
<dbReference type="InterPro" id="IPR017926">
    <property type="entry name" value="GATASE"/>
</dbReference>
<feature type="active site" description="Nucleophile" evidence="10">
    <location>
        <position position="81"/>
    </location>
</feature>
<comment type="function">
    <text evidence="10">IGPS catalyzes the conversion of PRFAR and glutamine to IGP, AICAR and glutamate. The HisH subunit catalyzes the hydrolysis of glutamine to glutamate and ammonia as part of the synthesis of IGP and AICAR. The resulting ammonia molecule is channeled to the active site of HisF.</text>
</comment>
<keyword evidence="10" id="KW-0963">Cytoplasm</keyword>
<comment type="catalytic activity">
    <reaction evidence="8 10">
        <text>5-[(5-phospho-1-deoxy-D-ribulos-1-ylimino)methylamino]-1-(5-phospho-beta-D-ribosyl)imidazole-4-carboxamide + L-glutamine = D-erythro-1-(imidazol-4-yl)glycerol 3-phosphate + 5-amino-1-(5-phospho-beta-D-ribosyl)imidazole-4-carboxamide + L-glutamate + H(+)</text>
        <dbReference type="Rhea" id="RHEA:24793"/>
        <dbReference type="ChEBI" id="CHEBI:15378"/>
        <dbReference type="ChEBI" id="CHEBI:29985"/>
        <dbReference type="ChEBI" id="CHEBI:58278"/>
        <dbReference type="ChEBI" id="CHEBI:58359"/>
        <dbReference type="ChEBI" id="CHEBI:58475"/>
        <dbReference type="ChEBI" id="CHEBI:58525"/>
        <dbReference type="EC" id="4.3.2.10"/>
    </reaction>
</comment>
<keyword evidence="5 10" id="KW-0315">Glutamine amidotransferase</keyword>
<protein>
    <recommendedName>
        <fullName evidence="10">Imidazole glycerol phosphate synthase subunit HisH</fullName>
        <ecNumber evidence="10">4.3.2.10</ecNumber>
    </recommendedName>
    <alternativeName>
        <fullName evidence="10">IGP synthase glutaminase subunit</fullName>
        <ecNumber evidence="10">3.5.1.2</ecNumber>
    </alternativeName>
    <alternativeName>
        <fullName evidence="10">IGP synthase subunit HisH</fullName>
    </alternativeName>
    <alternativeName>
        <fullName evidence="10">ImGP synthase subunit HisH</fullName>
        <shortName evidence="10">IGPS subunit HisH</shortName>
    </alternativeName>
</protein>
<dbReference type="CDD" id="cd01748">
    <property type="entry name" value="GATase1_IGP_Synthase"/>
    <property type="match status" value="1"/>
</dbReference>
<keyword evidence="6 10" id="KW-0368">Histidine biosynthesis</keyword>
<dbReference type="EC" id="4.3.2.10" evidence="10"/>
<dbReference type="PANTHER" id="PTHR42701">
    <property type="entry name" value="IMIDAZOLE GLYCEROL PHOSPHATE SYNTHASE SUBUNIT HISH"/>
    <property type="match status" value="1"/>
</dbReference>
<evidence type="ECO:0000256" key="6">
    <source>
        <dbReference type="ARBA" id="ARBA00023102"/>
    </source>
</evidence>
<dbReference type="EC" id="3.5.1.2" evidence="10"/>
<evidence type="ECO:0000256" key="3">
    <source>
        <dbReference type="ARBA" id="ARBA00022605"/>
    </source>
</evidence>
<keyword evidence="13" id="KW-1185">Reference proteome</keyword>
<comment type="subcellular location">
    <subcellularLocation>
        <location evidence="10">Cytoplasm</location>
    </subcellularLocation>
</comment>
<evidence type="ECO:0000256" key="10">
    <source>
        <dbReference type="HAMAP-Rule" id="MF_00278"/>
    </source>
</evidence>
<evidence type="ECO:0000256" key="2">
    <source>
        <dbReference type="ARBA" id="ARBA00011152"/>
    </source>
</evidence>
<evidence type="ECO:0000256" key="7">
    <source>
        <dbReference type="ARBA" id="ARBA00023239"/>
    </source>
</evidence>
<feature type="domain" description="Glutamine amidotransferase" evidence="11">
    <location>
        <begin position="42"/>
        <end position="193"/>
    </location>
</feature>
<keyword evidence="7 10" id="KW-0456">Lyase</keyword>
<evidence type="ECO:0000259" key="11">
    <source>
        <dbReference type="Pfam" id="PF00117"/>
    </source>
</evidence>
<dbReference type="GO" id="GO:0016829">
    <property type="term" value="F:lyase activity"/>
    <property type="evidence" value="ECO:0007669"/>
    <property type="project" value="UniProtKB-KW"/>
</dbReference>
<comment type="caution">
    <text evidence="12">The sequence shown here is derived from an EMBL/GenBank/DDBJ whole genome shotgun (WGS) entry which is preliminary data.</text>
</comment>
<dbReference type="Pfam" id="PF00117">
    <property type="entry name" value="GATase"/>
    <property type="match status" value="1"/>
</dbReference>
<dbReference type="NCBIfam" id="TIGR01855">
    <property type="entry name" value="IMP_synth_hisH"/>
    <property type="match status" value="1"/>
</dbReference>
<dbReference type="InterPro" id="IPR010139">
    <property type="entry name" value="Imidazole-glycPsynth_HisH"/>
</dbReference>
<comment type="subunit">
    <text evidence="2 10">Heterodimer of HisH and HisF.</text>
</comment>
<feature type="active site" evidence="10">
    <location>
        <position position="178"/>
    </location>
</feature>